<accession>A0A3A1WPM4</accession>
<dbReference type="InterPro" id="IPR011629">
    <property type="entry name" value="CobW-like_C"/>
</dbReference>
<name>A0A3A1WPM4_9HYPH</name>
<protein>
    <submittedName>
        <fullName evidence="8">GTP-binding protein</fullName>
    </submittedName>
</protein>
<sequence length="373" mass="39639">MSAGAAGPVAPVPVTVLTGFLGSGKTTLLNRLLRDPALRDTVVIVNEFGAVGLDHLLVERSSEGIVELSDGCICCTVRGDLVDTLADLVDRVQTGRLAPMRRVVIETTGLADPTPILASLMGHPVLVQHFALDGVVTLVDAQSGAVSLAERHEARRQVACADRLVLTKTDLAPETGALVHAIRHLNARAPLVAVAEAGPGDLFGCGLMDPATRRADIRRWLGEVDHAEDACADPHCGHDHSHAHRHDAHGAIRSLSLTHDAPMSRADAEGFLDLLVLRFGAGLLRLKAVVWTAEDAGRPLVLHGVRTYLHPPVRLSDWPAGEAPRTAFVLIGEGLDERVARDLLAAFAHAPRIDAPDRAALLDNPLSLSSRGF</sequence>
<dbReference type="InterPro" id="IPR036627">
    <property type="entry name" value="CobW-likC_sf"/>
</dbReference>
<evidence type="ECO:0000256" key="6">
    <source>
        <dbReference type="ARBA" id="ARBA00049117"/>
    </source>
</evidence>
<dbReference type="Gene3D" id="3.40.50.300">
    <property type="entry name" value="P-loop containing nucleotide triphosphate hydrolases"/>
    <property type="match status" value="1"/>
</dbReference>
<dbReference type="GO" id="GO:0005737">
    <property type="term" value="C:cytoplasm"/>
    <property type="evidence" value="ECO:0007669"/>
    <property type="project" value="TreeGrafter"/>
</dbReference>
<evidence type="ECO:0000256" key="4">
    <source>
        <dbReference type="ARBA" id="ARBA00034320"/>
    </source>
</evidence>
<proteinExistence type="inferred from homology"/>
<dbReference type="Gene3D" id="3.30.1220.10">
    <property type="entry name" value="CobW-like, C-terminal domain"/>
    <property type="match status" value="1"/>
</dbReference>
<evidence type="ECO:0000313" key="8">
    <source>
        <dbReference type="EMBL" id="RIX98421.1"/>
    </source>
</evidence>
<dbReference type="SMART" id="SM00833">
    <property type="entry name" value="CobW_C"/>
    <property type="match status" value="1"/>
</dbReference>
<keyword evidence="2" id="KW-0378">Hydrolase</keyword>
<feature type="domain" description="CobW C-terminal" evidence="7">
    <location>
        <begin position="252"/>
        <end position="348"/>
    </location>
</feature>
<comment type="catalytic activity">
    <reaction evidence="6">
        <text>GTP + H2O = GDP + phosphate + H(+)</text>
        <dbReference type="Rhea" id="RHEA:19669"/>
        <dbReference type="ChEBI" id="CHEBI:15377"/>
        <dbReference type="ChEBI" id="CHEBI:15378"/>
        <dbReference type="ChEBI" id="CHEBI:37565"/>
        <dbReference type="ChEBI" id="CHEBI:43474"/>
        <dbReference type="ChEBI" id="CHEBI:58189"/>
    </reaction>
    <physiologicalReaction direction="left-to-right" evidence="6">
        <dbReference type="Rhea" id="RHEA:19670"/>
    </physiologicalReaction>
</comment>
<reference evidence="9" key="1">
    <citation type="submission" date="2018-09" db="EMBL/GenBank/DDBJ databases">
        <authorList>
            <person name="Tuo L."/>
        </authorList>
    </citation>
    <scope>NUCLEOTIDE SEQUENCE [LARGE SCALE GENOMIC DNA]</scope>
    <source>
        <strain evidence="9">M2BS4Y-1</strain>
    </source>
</reference>
<dbReference type="RefSeq" id="WP_119541256.1">
    <property type="nucleotide sequence ID" value="NZ_QYRN01000010.1"/>
</dbReference>
<dbReference type="EMBL" id="QYRN01000010">
    <property type="protein sequence ID" value="RIX98421.1"/>
    <property type="molecule type" value="Genomic_DNA"/>
</dbReference>
<dbReference type="Proteomes" id="UP000265750">
    <property type="component" value="Unassembled WGS sequence"/>
</dbReference>
<dbReference type="GO" id="GO:0016787">
    <property type="term" value="F:hydrolase activity"/>
    <property type="evidence" value="ECO:0007669"/>
    <property type="project" value="UniProtKB-KW"/>
</dbReference>
<comment type="caution">
    <text evidence="8">The sequence shown here is derived from an EMBL/GenBank/DDBJ whole genome shotgun (WGS) entry which is preliminary data.</text>
</comment>
<keyword evidence="1" id="KW-0547">Nucleotide-binding</keyword>
<dbReference type="SUPFAM" id="SSF52540">
    <property type="entry name" value="P-loop containing nucleoside triphosphate hydrolases"/>
    <property type="match status" value="1"/>
</dbReference>
<dbReference type="GO" id="GO:0000166">
    <property type="term" value="F:nucleotide binding"/>
    <property type="evidence" value="ECO:0007669"/>
    <property type="project" value="UniProtKB-KW"/>
</dbReference>
<evidence type="ECO:0000256" key="1">
    <source>
        <dbReference type="ARBA" id="ARBA00022741"/>
    </source>
</evidence>
<evidence type="ECO:0000313" key="9">
    <source>
        <dbReference type="Proteomes" id="UP000265750"/>
    </source>
</evidence>
<organism evidence="8 9">
    <name type="scientific">Aureimonas flava</name>
    <dbReference type="NCBI Taxonomy" id="2320271"/>
    <lineage>
        <taxon>Bacteria</taxon>
        <taxon>Pseudomonadati</taxon>
        <taxon>Pseudomonadota</taxon>
        <taxon>Alphaproteobacteria</taxon>
        <taxon>Hyphomicrobiales</taxon>
        <taxon>Aurantimonadaceae</taxon>
        <taxon>Aureimonas</taxon>
    </lineage>
</organism>
<comment type="function">
    <text evidence="5">Zinc chaperone that directly transfers zinc cofactor to target proteins, thereby activating them. Zinc is transferred from the CXCC motif in the GTPase domain to the zinc binding site in target proteins in a process requiring GTP hydrolysis.</text>
</comment>
<evidence type="ECO:0000256" key="2">
    <source>
        <dbReference type="ARBA" id="ARBA00022801"/>
    </source>
</evidence>
<gene>
    <name evidence="8" type="ORF">D3218_16905</name>
</gene>
<dbReference type="CDD" id="cd03112">
    <property type="entry name" value="CobW-like"/>
    <property type="match status" value="1"/>
</dbReference>
<dbReference type="PANTHER" id="PTHR13748">
    <property type="entry name" value="COBW-RELATED"/>
    <property type="match status" value="1"/>
</dbReference>
<dbReference type="PANTHER" id="PTHR13748:SF62">
    <property type="entry name" value="COBW DOMAIN-CONTAINING PROTEIN"/>
    <property type="match status" value="1"/>
</dbReference>
<dbReference type="OrthoDB" id="9808822at2"/>
<dbReference type="InterPro" id="IPR027417">
    <property type="entry name" value="P-loop_NTPase"/>
</dbReference>
<evidence type="ECO:0000259" key="7">
    <source>
        <dbReference type="SMART" id="SM00833"/>
    </source>
</evidence>
<comment type="similarity">
    <text evidence="4">Belongs to the SIMIBI class G3E GTPase family. ZNG1 subfamily.</text>
</comment>
<dbReference type="Pfam" id="PF02492">
    <property type="entry name" value="cobW"/>
    <property type="match status" value="1"/>
</dbReference>
<dbReference type="InterPro" id="IPR051316">
    <property type="entry name" value="Zinc-reg_GTPase_activator"/>
</dbReference>
<evidence type="ECO:0000256" key="5">
    <source>
        <dbReference type="ARBA" id="ARBA00045658"/>
    </source>
</evidence>
<dbReference type="SUPFAM" id="SSF90002">
    <property type="entry name" value="Hypothetical protein YjiA, C-terminal domain"/>
    <property type="match status" value="1"/>
</dbReference>
<evidence type="ECO:0000256" key="3">
    <source>
        <dbReference type="ARBA" id="ARBA00023186"/>
    </source>
</evidence>
<dbReference type="AlphaFoldDB" id="A0A3A1WPM4"/>
<dbReference type="Pfam" id="PF07683">
    <property type="entry name" value="CobW_C"/>
    <property type="match status" value="1"/>
</dbReference>
<keyword evidence="3" id="KW-0143">Chaperone</keyword>
<dbReference type="InterPro" id="IPR003495">
    <property type="entry name" value="CobW/HypB/UreG_nucleotide-bd"/>
</dbReference>
<keyword evidence="9" id="KW-1185">Reference proteome</keyword>